<comment type="similarity">
    <text evidence="1">Belongs to the TPP enzyme family.</text>
</comment>
<evidence type="ECO:0000256" key="1">
    <source>
        <dbReference type="ARBA" id="ARBA00007812"/>
    </source>
</evidence>
<evidence type="ECO:0000313" key="7">
    <source>
        <dbReference type="Proteomes" id="UP000274097"/>
    </source>
</evidence>
<dbReference type="Gene3D" id="3.40.50.1220">
    <property type="entry name" value="TPP-binding domain"/>
    <property type="match status" value="1"/>
</dbReference>
<dbReference type="Gene3D" id="3.40.50.970">
    <property type="match status" value="2"/>
</dbReference>
<comment type="caution">
    <text evidence="5">The sequence shown here is derived from an EMBL/GenBank/DDBJ whole genome shotgun (WGS) entry which is preliminary data.</text>
</comment>
<evidence type="ECO:0000259" key="3">
    <source>
        <dbReference type="Pfam" id="PF02775"/>
    </source>
</evidence>
<evidence type="ECO:0000313" key="5">
    <source>
        <dbReference type="EMBL" id="RKK02264.1"/>
    </source>
</evidence>
<evidence type="ECO:0000259" key="4">
    <source>
        <dbReference type="Pfam" id="PF02776"/>
    </source>
</evidence>
<dbReference type="PANTHER" id="PTHR18968">
    <property type="entry name" value="THIAMINE PYROPHOSPHATE ENZYMES"/>
    <property type="match status" value="1"/>
</dbReference>
<dbReference type="InterPro" id="IPR011766">
    <property type="entry name" value="TPP_enzyme_TPP-bd"/>
</dbReference>
<dbReference type="Pfam" id="PF02775">
    <property type="entry name" value="TPP_enzyme_C"/>
    <property type="match status" value="1"/>
</dbReference>
<dbReference type="PANTHER" id="PTHR18968:SF86">
    <property type="entry name" value="ACETOLACTATE SYNTHASE LARGE SUBUNIT ILVX-RELATED"/>
    <property type="match status" value="1"/>
</dbReference>
<dbReference type="RefSeq" id="WP_120640122.1">
    <property type="nucleotide sequence ID" value="NZ_RAQU01000168.1"/>
</dbReference>
<evidence type="ECO:0000313" key="8">
    <source>
        <dbReference type="Proteomes" id="UP000278036"/>
    </source>
</evidence>
<feature type="domain" description="Thiamine pyrophosphate enzyme TPP-binding" evidence="3">
    <location>
        <begin position="368"/>
        <end position="510"/>
    </location>
</feature>
<dbReference type="CDD" id="cd02002">
    <property type="entry name" value="TPP_BFDC"/>
    <property type="match status" value="1"/>
</dbReference>
<keyword evidence="7" id="KW-1185">Reference proteome</keyword>
<dbReference type="GO" id="GO:0050660">
    <property type="term" value="F:flavin adenine dinucleotide binding"/>
    <property type="evidence" value="ECO:0007669"/>
    <property type="project" value="TreeGrafter"/>
</dbReference>
<proteinExistence type="inferred from homology"/>
<dbReference type="EMBL" id="RFLX01000002">
    <property type="protein sequence ID" value="RMI26688.1"/>
    <property type="molecule type" value="Genomic_DNA"/>
</dbReference>
<organism evidence="5 8">
    <name type="scientific">Teichococcus wenyumeiae</name>
    <dbReference type="NCBI Taxonomy" id="2478470"/>
    <lineage>
        <taxon>Bacteria</taxon>
        <taxon>Pseudomonadati</taxon>
        <taxon>Pseudomonadota</taxon>
        <taxon>Alphaproteobacteria</taxon>
        <taxon>Acetobacterales</taxon>
        <taxon>Roseomonadaceae</taxon>
        <taxon>Roseomonas</taxon>
    </lineage>
</organism>
<dbReference type="SUPFAM" id="SSF52467">
    <property type="entry name" value="DHS-like NAD/FAD-binding domain"/>
    <property type="match status" value="1"/>
</dbReference>
<dbReference type="Proteomes" id="UP000274097">
    <property type="component" value="Unassembled WGS sequence"/>
</dbReference>
<dbReference type="InterPro" id="IPR029035">
    <property type="entry name" value="DHS-like_NAD/FAD-binding_dom"/>
</dbReference>
<accession>A0A3A9JFE7</accession>
<evidence type="ECO:0000313" key="6">
    <source>
        <dbReference type="EMBL" id="RMI26688.1"/>
    </source>
</evidence>
<dbReference type="GO" id="GO:0044281">
    <property type="term" value="P:small molecule metabolic process"/>
    <property type="evidence" value="ECO:0007669"/>
    <property type="project" value="UniProtKB-ARBA"/>
</dbReference>
<dbReference type="GO" id="GO:0030976">
    <property type="term" value="F:thiamine pyrophosphate binding"/>
    <property type="evidence" value="ECO:0007669"/>
    <property type="project" value="InterPro"/>
</dbReference>
<dbReference type="InterPro" id="IPR012001">
    <property type="entry name" value="Thiamin_PyroP_enz_TPP-bd_dom"/>
</dbReference>
<dbReference type="InterPro" id="IPR029061">
    <property type="entry name" value="THDP-binding"/>
</dbReference>
<name>A0A3A9JFE7_9PROT</name>
<dbReference type="InterPro" id="IPR045229">
    <property type="entry name" value="TPP_enz"/>
</dbReference>
<dbReference type="AlphaFoldDB" id="A0A3A9JFE7"/>
<dbReference type="Proteomes" id="UP000278036">
    <property type="component" value="Unassembled WGS sequence"/>
</dbReference>
<dbReference type="CDD" id="cd07035">
    <property type="entry name" value="TPP_PYR_POX_like"/>
    <property type="match status" value="1"/>
</dbReference>
<protein>
    <submittedName>
        <fullName evidence="5">Acetolactate synthase large subunit</fullName>
    </submittedName>
</protein>
<dbReference type="GO" id="GO:0003984">
    <property type="term" value="F:acetolactate synthase activity"/>
    <property type="evidence" value="ECO:0007669"/>
    <property type="project" value="TreeGrafter"/>
</dbReference>
<dbReference type="EMBL" id="RAQU01000168">
    <property type="protein sequence ID" value="RKK02264.1"/>
    <property type="molecule type" value="Genomic_DNA"/>
</dbReference>
<dbReference type="InParanoid" id="A0A3A9JFE7"/>
<dbReference type="Pfam" id="PF02776">
    <property type="entry name" value="TPP_enzyme_N"/>
    <property type="match status" value="1"/>
</dbReference>
<feature type="domain" description="Thiamine pyrophosphate enzyme N-terminal TPP-binding" evidence="4">
    <location>
        <begin position="1"/>
        <end position="106"/>
    </location>
</feature>
<dbReference type="SUPFAM" id="SSF52518">
    <property type="entry name" value="Thiamin diphosphate-binding fold (THDP-binding)"/>
    <property type="match status" value="2"/>
</dbReference>
<reference evidence="5 8" key="1">
    <citation type="submission" date="2018-09" db="EMBL/GenBank/DDBJ databases">
        <title>Roseomonas sp. nov., isolated from feces of Tibetan antelopes in the Qinghai-Tibet plateau, China.</title>
        <authorList>
            <person name="Tian Z."/>
        </authorList>
    </citation>
    <scope>NUCLEOTIDE SEQUENCE [LARGE SCALE GENOMIC DNA]</scope>
    <source>
        <strain evidence="6 7">Z23</strain>
        <strain evidence="5 8">Z24</strain>
    </source>
</reference>
<gene>
    <name evidence="5" type="ORF">D6Z83_20685</name>
    <name evidence="6" type="ORF">EBE87_05365</name>
</gene>
<dbReference type="OrthoDB" id="9773408at2"/>
<dbReference type="NCBIfam" id="NF005760">
    <property type="entry name" value="PRK07586.1"/>
    <property type="match status" value="1"/>
</dbReference>
<evidence type="ECO:0000256" key="2">
    <source>
        <dbReference type="ARBA" id="ARBA00023052"/>
    </source>
</evidence>
<sequence>MNGAESLVHTLLASGVDTCFANPGTSEMHFVAALDRIPGMRCVLGLQENVVTGMADGYYRLSGKPAATLLHCGPGLANGLGNLHNARRARSGIVNVVGDQATYHRPLDAQLTADTEGWARPVSGWVRTATDAARVGADAAVAVQAARTAPGQIATLILPADTAWNEGGVVAEALPVPAPVAPDPHAVRNAAKVLREKKNVLILLGGAGLRADAQALAWRAAQATGAKVLAEMSNARVERGSGRLMLERVPYAADVAIAALAKYEHIILVNAKAPVGFFAYPGKPSLHYPETASIHVLTRYEQDAEAGLRALVDELGAPEVALPDAGPRPGIGRGAPTPEGLAQTVAALLPEGGIVADESVSFGRGFFQHSHAAAPHDWLQITGGAIGCGMPLATGAAVGAGGQRRVVNLQADGSAMYTLQSLWTQAREKLPVTTIILANRKYQILIGEYQNVGANPGPTAMSMLDLGNPDLNWLQLANGMGVEAARATSLEQCADLMQQSFAQNGPFVIELMI</sequence>
<keyword evidence="2" id="KW-0786">Thiamine pyrophosphate</keyword>